<dbReference type="Proteomes" id="UP000223071">
    <property type="component" value="Unassembled WGS sequence"/>
</dbReference>
<comment type="caution">
    <text evidence="3">The sequence shown here is derived from an EMBL/GenBank/DDBJ whole genome shotgun (WGS) entry which is preliminary data.</text>
</comment>
<feature type="compositionally biased region" description="Low complexity" evidence="2">
    <location>
        <begin position="173"/>
        <end position="196"/>
    </location>
</feature>
<evidence type="ECO:0000256" key="2">
    <source>
        <dbReference type="SAM" id="MobiDB-lite"/>
    </source>
</evidence>
<dbReference type="RefSeq" id="WP_098503398.1">
    <property type="nucleotide sequence ID" value="NZ_PDJQ01000001.1"/>
</dbReference>
<dbReference type="EMBL" id="PDJQ01000001">
    <property type="protein sequence ID" value="PFG73976.1"/>
    <property type="molecule type" value="Genomic_DNA"/>
</dbReference>
<organism evidence="3 4">
    <name type="scientific">Tepidiforma thermophila (strain KCTC 52669 / CGMCC 1.13589 / G233)</name>
    <dbReference type="NCBI Taxonomy" id="2761530"/>
    <lineage>
        <taxon>Bacteria</taxon>
        <taxon>Bacillati</taxon>
        <taxon>Chloroflexota</taxon>
        <taxon>Tepidiformia</taxon>
        <taxon>Tepidiformales</taxon>
        <taxon>Tepidiformaceae</taxon>
        <taxon>Tepidiforma</taxon>
    </lineage>
</organism>
<dbReference type="AlphaFoldDB" id="A0A2A9HG72"/>
<feature type="compositionally biased region" description="Basic and acidic residues" evidence="2">
    <location>
        <begin position="162"/>
        <end position="171"/>
    </location>
</feature>
<evidence type="ECO:0000313" key="4">
    <source>
        <dbReference type="Proteomes" id="UP000223071"/>
    </source>
</evidence>
<reference evidence="3 4" key="1">
    <citation type="submission" date="2017-09" db="EMBL/GenBank/DDBJ databases">
        <title>Sequencing the genomes of two abundant thermophiles in Great Basin hot springs: Thermocrinis jamiesonii and novel Chloroflexi Thermoflexus hugenholtzii.</title>
        <authorList>
            <person name="Hedlund B."/>
        </authorList>
    </citation>
    <scope>NUCLEOTIDE SEQUENCE [LARGE SCALE GENOMIC DNA]</scope>
    <source>
        <strain evidence="3 4">G233</strain>
    </source>
</reference>
<name>A0A2A9HG72_TEPT2</name>
<accession>A0A2A9HG72</accession>
<comment type="similarity">
    <text evidence="1">Belongs to the UPF0751 family.</text>
</comment>
<dbReference type="Pfam" id="PF10087">
    <property type="entry name" value="DUF2325"/>
    <property type="match status" value="1"/>
</dbReference>
<proteinExistence type="inferred from homology"/>
<keyword evidence="4" id="KW-1185">Reference proteome</keyword>
<feature type="region of interest" description="Disordered" evidence="2">
    <location>
        <begin position="162"/>
        <end position="196"/>
    </location>
</feature>
<gene>
    <name evidence="3" type="ORF">A9A59_1183</name>
</gene>
<dbReference type="InterPro" id="IPR016772">
    <property type="entry name" value="UCP020408"/>
</dbReference>
<sequence length="913" mass="99717">MLEIRAEENRLLAAPSLASERVMLRYFPGARWVPARGAFSLPRQTGVYRLLDELFGPENWRAPSDLGEEVQEARKPAGAPTADAVLEDAESEFSVHCAFADKELVKRVPGYRWVPPERRWRLPRVPLTVRVLQQVFGERLVIADGERVLAWCAAEEQRIDADRQAAEREDAAAAEGAPGAVGQAAVPAPEAGDEPAGPAVVFAREASAAAPIDGAGLLERLDRLTAALERLVEALESGQATAGAGTFGGGEETVGNAEPEAESVPPGGAFDWRAELERLRGEHDEAARLALAGRLENAEADERATLMALLGVWHFYNQQHDEALRMLRRAFAAERDGRMDPDLEAEAGRVFQKCGWRVLNRALGQDGERFAEAYAALLSEVQRAGSGVPEARFREGLGAVTELVEDTQAARREPNLHGLARLAQFVGKQRSGDHVGEERLGEFVRDGQVAADIRALGLVLLANVLYRAGDMSEWQMQWPVDPRIAGDFAWAAETALELIPEAARTHQEVASAAAVAALAIIARGPREWATRDQRRRLLRQIETDNQLRGYAEFLAAFRLAADGDGRGLEKEFKGYFDYLAQVPLDDSWEHLSEVLANDSGHVTDKVIDEVLPCALEARGIRDLGALSEAVEFAAATQRGDNTLNRIADGIEEGTIPGADALDGEQRLKIFRKALEVAEKKKHDKDADQAFQRLVREYLRQGREGEIPNLCETCFDSFPYLRERAVLAALEWAVEREEPFEELLERAIAVFRQRKSSPLLDDFRALSIYLPPIREAGGEKLHELLGTPVAKEAAAGALKGKSVLVVGGHPSLQAKAVPRLEELGLKVDWLDADAAKQGDRAVDRARGSVDLVVVNTGYISHAASGRVTKAADSADNRVVARAFAGPQVLVAVVQAALLAEREKSTKAPRPPLRR</sequence>
<protein>
    <submittedName>
        <fullName evidence="3">Uncharacterized protein DUF2325</fullName>
    </submittedName>
</protein>
<evidence type="ECO:0000313" key="3">
    <source>
        <dbReference type="EMBL" id="PFG73976.1"/>
    </source>
</evidence>
<evidence type="ECO:0000256" key="1">
    <source>
        <dbReference type="ARBA" id="ARBA00007189"/>
    </source>
</evidence>